<dbReference type="EMBL" id="JACMSC010000006">
    <property type="protein sequence ID" value="KAG6518262.1"/>
    <property type="molecule type" value="Genomic_DNA"/>
</dbReference>
<feature type="domain" description="Retrotransposon gag" evidence="1">
    <location>
        <begin position="106"/>
        <end position="194"/>
    </location>
</feature>
<dbReference type="Proteomes" id="UP000734854">
    <property type="component" value="Unassembled WGS sequence"/>
</dbReference>
<keyword evidence="3" id="KW-1185">Reference proteome</keyword>
<dbReference type="SUPFAM" id="SSF57756">
    <property type="entry name" value="Retrovirus zinc finger-like domains"/>
    <property type="match status" value="1"/>
</dbReference>
<name>A0A8J5HC38_ZINOF</name>
<proteinExistence type="predicted"/>
<dbReference type="Pfam" id="PF03732">
    <property type="entry name" value="Retrotrans_gag"/>
    <property type="match status" value="1"/>
</dbReference>
<dbReference type="InterPro" id="IPR005162">
    <property type="entry name" value="Retrotrans_gag_dom"/>
</dbReference>
<evidence type="ECO:0000313" key="2">
    <source>
        <dbReference type="EMBL" id="KAG6518262.1"/>
    </source>
</evidence>
<evidence type="ECO:0000313" key="3">
    <source>
        <dbReference type="Proteomes" id="UP000734854"/>
    </source>
</evidence>
<dbReference type="GO" id="GO:0003676">
    <property type="term" value="F:nucleic acid binding"/>
    <property type="evidence" value="ECO:0007669"/>
    <property type="project" value="InterPro"/>
</dbReference>
<sequence>MARDNHEIKERVSLLEALIGTAPDGDIADYNRMEKIAYLETSIEEIHGVVYPSAEHGRDHPEIKVPEPKSYGGARSAKELENFLWDMEQYFLATRVSKTEKVAISSMYLGGDAKLWWRTRMVDDADAGREQIDTWARLKELKAQFLPGNVSWIARDGLKRFKQKGSVRDYVKEFTSLMLDISNMSEEDKLYNFLYADALVDFQSNKESLEASMPSKFMKNHKGKEAEWKDSAKHRWNGKKNHSATQENDNLKNKGCFLCNEPHLARECPKRGKLSVFLAQENDEGREQEVATLVNPL</sequence>
<protein>
    <recommendedName>
        <fullName evidence="1">Retrotransposon gag domain-containing protein</fullName>
    </recommendedName>
</protein>
<organism evidence="2 3">
    <name type="scientific">Zingiber officinale</name>
    <name type="common">Ginger</name>
    <name type="synonym">Amomum zingiber</name>
    <dbReference type="NCBI Taxonomy" id="94328"/>
    <lineage>
        <taxon>Eukaryota</taxon>
        <taxon>Viridiplantae</taxon>
        <taxon>Streptophyta</taxon>
        <taxon>Embryophyta</taxon>
        <taxon>Tracheophyta</taxon>
        <taxon>Spermatophyta</taxon>
        <taxon>Magnoliopsida</taxon>
        <taxon>Liliopsida</taxon>
        <taxon>Zingiberales</taxon>
        <taxon>Zingiberaceae</taxon>
        <taxon>Zingiber</taxon>
    </lineage>
</organism>
<dbReference type="AlphaFoldDB" id="A0A8J5HC38"/>
<dbReference type="GO" id="GO:0008270">
    <property type="term" value="F:zinc ion binding"/>
    <property type="evidence" value="ECO:0007669"/>
    <property type="project" value="InterPro"/>
</dbReference>
<evidence type="ECO:0000259" key="1">
    <source>
        <dbReference type="Pfam" id="PF03732"/>
    </source>
</evidence>
<reference evidence="2 3" key="1">
    <citation type="submission" date="2020-08" db="EMBL/GenBank/DDBJ databases">
        <title>Plant Genome Project.</title>
        <authorList>
            <person name="Zhang R.-G."/>
        </authorList>
    </citation>
    <scope>NUCLEOTIDE SEQUENCE [LARGE SCALE GENOMIC DNA]</scope>
    <source>
        <tissue evidence="2">Rhizome</tissue>
    </source>
</reference>
<gene>
    <name evidence="2" type="ORF">ZIOFF_021666</name>
</gene>
<comment type="caution">
    <text evidence="2">The sequence shown here is derived from an EMBL/GenBank/DDBJ whole genome shotgun (WGS) entry which is preliminary data.</text>
</comment>
<dbReference type="InterPro" id="IPR036875">
    <property type="entry name" value="Znf_CCHC_sf"/>
</dbReference>
<accession>A0A8J5HC38</accession>